<protein>
    <submittedName>
        <fullName evidence="2">Uncharacterized protein</fullName>
    </submittedName>
</protein>
<evidence type="ECO:0000313" key="2">
    <source>
        <dbReference type="EMBL" id="KAK6180396.1"/>
    </source>
</evidence>
<organism evidence="2 3">
    <name type="scientific">Patella caerulea</name>
    <name type="common">Rayed Mediterranean limpet</name>
    <dbReference type="NCBI Taxonomy" id="87958"/>
    <lineage>
        <taxon>Eukaryota</taxon>
        <taxon>Metazoa</taxon>
        <taxon>Spiralia</taxon>
        <taxon>Lophotrochozoa</taxon>
        <taxon>Mollusca</taxon>
        <taxon>Gastropoda</taxon>
        <taxon>Patellogastropoda</taxon>
        <taxon>Patelloidea</taxon>
        <taxon>Patellidae</taxon>
        <taxon>Patella</taxon>
    </lineage>
</organism>
<comment type="caution">
    <text evidence="2">The sequence shown here is derived from an EMBL/GenBank/DDBJ whole genome shotgun (WGS) entry which is preliminary data.</text>
</comment>
<feature type="chain" id="PRO_5042907624" evidence="1">
    <location>
        <begin position="23"/>
        <end position="76"/>
    </location>
</feature>
<dbReference type="EMBL" id="JAZGQO010000008">
    <property type="protein sequence ID" value="KAK6180396.1"/>
    <property type="molecule type" value="Genomic_DNA"/>
</dbReference>
<reference evidence="2 3" key="1">
    <citation type="submission" date="2024-01" db="EMBL/GenBank/DDBJ databases">
        <title>The genome of the rayed Mediterranean limpet Patella caerulea (Linnaeus, 1758).</title>
        <authorList>
            <person name="Anh-Thu Weber A."/>
            <person name="Halstead-Nussloch G."/>
        </authorList>
    </citation>
    <scope>NUCLEOTIDE SEQUENCE [LARGE SCALE GENOMIC DNA]</scope>
    <source>
        <strain evidence="2">AATW-2023a</strain>
        <tissue evidence="2">Whole specimen</tissue>
    </source>
</reference>
<evidence type="ECO:0000256" key="1">
    <source>
        <dbReference type="SAM" id="SignalP"/>
    </source>
</evidence>
<keyword evidence="3" id="KW-1185">Reference proteome</keyword>
<keyword evidence="1" id="KW-0732">Signal</keyword>
<proteinExistence type="predicted"/>
<dbReference type="Proteomes" id="UP001347796">
    <property type="component" value="Unassembled WGS sequence"/>
</dbReference>
<accession>A0AAN8JQ52</accession>
<evidence type="ECO:0000313" key="3">
    <source>
        <dbReference type="Proteomes" id="UP001347796"/>
    </source>
</evidence>
<name>A0AAN8JQ52_PATCE</name>
<feature type="signal peptide" evidence="1">
    <location>
        <begin position="1"/>
        <end position="22"/>
    </location>
</feature>
<gene>
    <name evidence="2" type="ORF">SNE40_012561</name>
</gene>
<dbReference type="AlphaFoldDB" id="A0AAN8JQ52"/>
<sequence>MCTLWMISVAFVLVSMLPSCRPADKLIKCNSHAECKWKPRSECIKMICYTDSKIPSLLSSTFITNPVIIHITIKEL</sequence>